<feature type="transmembrane region" description="Helical" evidence="1">
    <location>
        <begin position="6"/>
        <end position="28"/>
    </location>
</feature>
<evidence type="ECO:0000313" key="2">
    <source>
        <dbReference type="EMBL" id="MFC4258305.1"/>
    </source>
</evidence>
<keyword evidence="1" id="KW-1133">Transmembrane helix</keyword>
<dbReference type="RefSeq" id="WP_379885751.1">
    <property type="nucleotide sequence ID" value="NZ_JBHSDI010000007.1"/>
</dbReference>
<sequence length="118" mass="12828">MSQPEATFTIRSLIVTAIASIVGTVLVLEVSGKISHSDNKDHVPVGEFEAIHVTPDEPFRMSSRQSELHATCQNGYLAIAADADPDYRGILVDYKNRGVRCHPAALANGPDEAQRENQ</sequence>
<comment type="caution">
    <text evidence="2">The sequence shown here is derived from an EMBL/GenBank/DDBJ whole genome shotgun (WGS) entry which is preliminary data.</text>
</comment>
<dbReference type="Proteomes" id="UP001595798">
    <property type="component" value="Unassembled WGS sequence"/>
</dbReference>
<keyword evidence="1" id="KW-0812">Transmembrane</keyword>
<protein>
    <submittedName>
        <fullName evidence="2">Kinase</fullName>
    </submittedName>
</protein>
<proteinExistence type="predicted"/>
<gene>
    <name evidence="2" type="ORF">ACFOZ5_04560</name>
</gene>
<keyword evidence="1" id="KW-0472">Membrane</keyword>
<keyword evidence="2" id="KW-0808">Transferase</keyword>
<accession>A0ABV8QD84</accession>
<name>A0ABV8QD84_9GAMM</name>
<keyword evidence="3" id="KW-1185">Reference proteome</keyword>
<dbReference type="EMBL" id="JBHSDI010000007">
    <property type="protein sequence ID" value="MFC4258305.1"/>
    <property type="molecule type" value="Genomic_DNA"/>
</dbReference>
<evidence type="ECO:0000256" key="1">
    <source>
        <dbReference type="SAM" id="Phobius"/>
    </source>
</evidence>
<reference evidence="3" key="1">
    <citation type="journal article" date="2019" name="Int. J. Syst. Evol. Microbiol.">
        <title>The Global Catalogue of Microorganisms (GCM) 10K type strain sequencing project: providing services to taxonomists for standard genome sequencing and annotation.</title>
        <authorList>
            <consortium name="The Broad Institute Genomics Platform"/>
            <consortium name="The Broad Institute Genome Sequencing Center for Infectious Disease"/>
            <person name="Wu L."/>
            <person name="Ma J."/>
        </authorList>
    </citation>
    <scope>NUCLEOTIDE SEQUENCE [LARGE SCALE GENOMIC DNA]</scope>
    <source>
        <strain evidence="3">CECT 7297</strain>
    </source>
</reference>
<dbReference type="GO" id="GO:0016301">
    <property type="term" value="F:kinase activity"/>
    <property type="evidence" value="ECO:0007669"/>
    <property type="project" value="UniProtKB-KW"/>
</dbReference>
<evidence type="ECO:0000313" key="3">
    <source>
        <dbReference type="Proteomes" id="UP001595798"/>
    </source>
</evidence>
<organism evidence="2 3">
    <name type="scientific">Marinobacter lacisalsi</name>
    <dbReference type="NCBI Taxonomy" id="475979"/>
    <lineage>
        <taxon>Bacteria</taxon>
        <taxon>Pseudomonadati</taxon>
        <taxon>Pseudomonadota</taxon>
        <taxon>Gammaproteobacteria</taxon>
        <taxon>Pseudomonadales</taxon>
        <taxon>Marinobacteraceae</taxon>
        <taxon>Marinobacter</taxon>
    </lineage>
</organism>
<keyword evidence="2" id="KW-0418">Kinase</keyword>